<feature type="compositionally biased region" description="Low complexity" evidence="1">
    <location>
        <begin position="287"/>
        <end position="297"/>
    </location>
</feature>
<accession>A0ABY9RXQ5</accession>
<sequence>MDVDPDLIPATEAGRERLYRQLTAERKVLVVIDHTTSPAQVRALVPATPDVLLVVVVSGPPLLLEAERVAVPPLSDRHAKQLVRKVAGPEHAARVKARLPGLLERCRGNAFALHAEARLLTHGDGEGPGAARAPGPHAVPPLGSPRPGARPDAGADHPVRTAAHLASLRLGPEALRLCRLTALGAWPSVGAGIAAAAAEVHEATAARLLAEAADVGLLDALPDHRYRFRPEIRRQLAETAAAEYGLGACADAVDRMLGALLALVLPAARAALPQSWRTEVPAEHEPASPSASTSTSTSASASAVDGIAVLAAEVADVARAVVLAEEHGRTDTALWLARSLWPLQLKAGYWDEVLPALRAAARLAEESRADERMAAALHFQLAHCLGETGQWERANRAARAAVTYERAAGHLRGEASAVELLGLLSLNRWAYEEAHERFAEAESVYRRIGPDEDGASDLPRALALIERHRGRALRGMDRLDESAHCLNRAVDFFAGRTGAPPEAYNQARALTDLAETLHDAGDDTAALARIAEAETLLPASAAPHRAYLAGLRRRCEAGTAAR</sequence>
<organism evidence="2 3">
    <name type="scientific">Streptomyces roseicoloratus</name>
    <dbReference type="NCBI Taxonomy" id="2508722"/>
    <lineage>
        <taxon>Bacteria</taxon>
        <taxon>Bacillati</taxon>
        <taxon>Actinomycetota</taxon>
        <taxon>Actinomycetes</taxon>
        <taxon>Kitasatosporales</taxon>
        <taxon>Streptomycetaceae</taxon>
        <taxon>Streptomyces</taxon>
    </lineage>
</organism>
<keyword evidence="3" id="KW-1185">Reference proteome</keyword>
<proteinExistence type="predicted"/>
<dbReference type="EMBL" id="CP133762">
    <property type="protein sequence ID" value="WMX46957.1"/>
    <property type="molecule type" value="Genomic_DNA"/>
</dbReference>
<dbReference type="SUPFAM" id="SSF48452">
    <property type="entry name" value="TPR-like"/>
    <property type="match status" value="1"/>
</dbReference>
<keyword evidence="2" id="KW-0547">Nucleotide-binding</keyword>
<dbReference type="Gene3D" id="1.25.40.10">
    <property type="entry name" value="Tetratricopeptide repeat domain"/>
    <property type="match status" value="1"/>
</dbReference>
<evidence type="ECO:0000313" key="2">
    <source>
        <dbReference type="EMBL" id="WMX46957.1"/>
    </source>
</evidence>
<keyword evidence="2" id="KW-0067">ATP-binding</keyword>
<reference evidence="2 3" key="1">
    <citation type="submission" date="2023-09" db="EMBL/GenBank/DDBJ databases">
        <title>Complete genome of Streptomyces roseicoloratus T14.</title>
        <authorList>
            <person name="Bashizi T."/>
            <person name="Kim M.-J."/>
            <person name="Lee G."/>
            <person name="Tagele S.B."/>
            <person name="Shin J.-H."/>
        </authorList>
    </citation>
    <scope>NUCLEOTIDE SEQUENCE [LARGE SCALE GENOMIC DNA]</scope>
    <source>
        <strain evidence="2 3">T14</strain>
    </source>
</reference>
<dbReference type="GO" id="GO:0005524">
    <property type="term" value="F:ATP binding"/>
    <property type="evidence" value="ECO:0007669"/>
    <property type="project" value="UniProtKB-KW"/>
</dbReference>
<evidence type="ECO:0000256" key="1">
    <source>
        <dbReference type="SAM" id="MobiDB-lite"/>
    </source>
</evidence>
<protein>
    <submittedName>
        <fullName evidence="2">ATP-binding protein</fullName>
    </submittedName>
</protein>
<dbReference type="InterPro" id="IPR011990">
    <property type="entry name" value="TPR-like_helical_dom_sf"/>
</dbReference>
<feature type="region of interest" description="Disordered" evidence="1">
    <location>
        <begin position="122"/>
        <end position="156"/>
    </location>
</feature>
<gene>
    <name evidence="2" type="ORF">RGF97_22000</name>
</gene>
<name>A0ABY9RXQ5_9ACTN</name>
<feature type="region of interest" description="Disordered" evidence="1">
    <location>
        <begin position="276"/>
        <end position="297"/>
    </location>
</feature>
<dbReference type="Proteomes" id="UP001250858">
    <property type="component" value="Chromosome"/>
</dbReference>
<dbReference type="RefSeq" id="WP_309549218.1">
    <property type="nucleotide sequence ID" value="NZ_CP133762.1"/>
</dbReference>
<evidence type="ECO:0000313" key="3">
    <source>
        <dbReference type="Proteomes" id="UP001250858"/>
    </source>
</evidence>